<dbReference type="InterPro" id="IPR017871">
    <property type="entry name" value="ABC_transporter-like_CS"/>
</dbReference>
<evidence type="ECO:0000256" key="1">
    <source>
        <dbReference type="ARBA" id="ARBA00022448"/>
    </source>
</evidence>
<dbReference type="Gene3D" id="3.40.50.300">
    <property type="entry name" value="P-loop containing nucleotide triphosphate hydrolases"/>
    <property type="match status" value="1"/>
</dbReference>
<dbReference type="PROSITE" id="PS50893">
    <property type="entry name" value="ABC_TRANSPORTER_2"/>
    <property type="match status" value="1"/>
</dbReference>
<dbReference type="InterPro" id="IPR003593">
    <property type="entry name" value="AAA+_ATPase"/>
</dbReference>
<keyword evidence="1" id="KW-0813">Transport</keyword>
<organism evidence="5 6">
    <name type="scientific">Desulfuribacillus stibiiarsenatis</name>
    <dbReference type="NCBI Taxonomy" id="1390249"/>
    <lineage>
        <taxon>Bacteria</taxon>
        <taxon>Bacillati</taxon>
        <taxon>Bacillota</taxon>
        <taxon>Desulfuribacillia</taxon>
        <taxon>Desulfuribacillales</taxon>
        <taxon>Desulfuribacillaceae</taxon>
        <taxon>Desulfuribacillus</taxon>
    </lineage>
</organism>
<dbReference type="Proteomes" id="UP000095255">
    <property type="component" value="Unassembled WGS sequence"/>
</dbReference>
<dbReference type="Pfam" id="PF00005">
    <property type="entry name" value="ABC_tran"/>
    <property type="match status" value="1"/>
</dbReference>
<keyword evidence="2" id="KW-0547">Nucleotide-binding</keyword>
<gene>
    <name evidence="5" type="ORF">BHU72_13760</name>
</gene>
<dbReference type="OrthoDB" id="9802264at2"/>
<dbReference type="InterPro" id="IPR003439">
    <property type="entry name" value="ABC_transporter-like_ATP-bd"/>
</dbReference>
<keyword evidence="6" id="KW-1185">Reference proteome</keyword>
<name>A0A1E5L7Z8_9FIRM</name>
<dbReference type="STRING" id="1390249.BHU72_13760"/>
<comment type="caution">
    <text evidence="5">The sequence shown here is derived from an EMBL/GenBank/DDBJ whole genome shotgun (WGS) entry which is preliminary data.</text>
</comment>
<protein>
    <recommendedName>
        <fullName evidence="4">ABC transporter domain-containing protein</fullName>
    </recommendedName>
</protein>
<proteinExistence type="predicted"/>
<sequence length="240" mass="27670">MEIKNLTFSYQGKHVFQDFSMTIPSQKITCILGRSGIGKSTLLQLIAGIKTPKLGMITHRNHPTNDCKISYIFQEHRLLPWKTALENVEFVLFNSYEQVKRKELAKQMLMAVGLEQDLHAFPHELSGGMRQRVSIARAFAVNPDILLLDEPLQGLDITTRGEIQRLFLKLYQEYNPTVVYVTHDLEDALMVADCIVVFAYQPVYIGFDECINISIYERDKDPQIQDIRQRLYKHMGHIGK</sequence>
<feature type="domain" description="ABC transporter" evidence="4">
    <location>
        <begin position="1"/>
        <end position="225"/>
    </location>
</feature>
<dbReference type="PROSITE" id="PS00211">
    <property type="entry name" value="ABC_TRANSPORTER_1"/>
    <property type="match status" value="1"/>
</dbReference>
<dbReference type="EMBL" id="MJAT01000005">
    <property type="protein sequence ID" value="OEH86287.1"/>
    <property type="molecule type" value="Genomic_DNA"/>
</dbReference>
<dbReference type="InterPro" id="IPR050166">
    <property type="entry name" value="ABC_transporter_ATP-bind"/>
</dbReference>
<reference evidence="5 6" key="1">
    <citation type="submission" date="2016-09" db="EMBL/GenBank/DDBJ databases">
        <title>Desulfuribacillus arsenicus sp. nov., an obligately anaerobic, dissimilatory arsenic- and antimonate-reducing bacterium isolated from anoxic sediments.</title>
        <authorList>
            <person name="Abin C.A."/>
            <person name="Hollibaugh J.T."/>
        </authorList>
    </citation>
    <scope>NUCLEOTIDE SEQUENCE [LARGE SCALE GENOMIC DNA]</scope>
    <source>
        <strain evidence="5 6">MLFW-2</strain>
    </source>
</reference>
<dbReference type="InterPro" id="IPR027417">
    <property type="entry name" value="P-loop_NTPase"/>
</dbReference>
<dbReference type="RefSeq" id="WP_069701266.1">
    <property type="nucleotide sequence ID" value="NZ_MJAT01000005.1"/>
</dbReference>
<dbReference type="PANTHER" id="PTHR42788:SF13">
    <property type="entry name" value="ALIPHATIC SULFONATES IMPORT ATP-BINDING PROTEIN SSUB"/>
    <property type="match status" value="1"/>
</dbReference>
<dbReference type="PANTHER" id="PTHR42788">
    <property type="entry name" value="TAURINE IMPORT ATP-BINDING PROTEIN-RELATED"/>
    <property type="match status" value="1"/>
</dbReference>
<dbReference type="GO" id="GO:0005524">
    <property type="term" value="F:ATP binding"/>
    <property type="evidence" value="ECO:0007669"/>
    <property type="project" value="UniProtKB-KW"/>
</dbReference>
<dbReference type="GO" id="GO:0016887">
    <property type="term" value="F:ATP hydrolysis activity"/>
    <property type="evidence" value="ECO:0007669"/>
    <property type="project" value="InterPro"/>
</dbReference>
<evidence type="ECO:0000259" key="4">
    <source>
        <dbReference type="PROSITE" id="PS50893"/>
    </source>
</evidence>
<keyword evidence="3" id="KW-0067">ATP-binding</keyword>
<accession>A0A1E5L7Z8</accession>
<evidence type="ECO:0000313" key="5">
    <source>
        <dbReference type="EMBL" id="OEH86287.1"/>
    </source>
</evidence>
<evidence type="ECO:0000256" key="3">
    <source>
        <dbReference type="ARBA" id="ARBA00022840"/>
    </source>
</evidence>
<dbReference type="SUPFAM" id="SSF52540">
    <property type="entry name" value="P-loop containing nucleoside triphosphate hydrolases"/>
    <property type="match status" value="1"/>
</dbReference>
<evidence type="ECO:0000256" key="2">
    <source>
        <dbReference type="ARBA" id="ARBA00022741"/>
    </source>
</evidence>
<dbReference type="AlphaFoldDB" id="A0A1E5L7Z8"/>
<evidence type="ECO:0000313" key="6">
    <source>
        <dbReference type="Proteomes" id="UP000095255"/>
    </source>
</evidence>
<dbReference type="SMART" id="SM00382">
    <property type="entry name" value="AAA"/>
    <property type="match status" value="1"/>
</dbReference>